<dbReference type="Gene3D" id="3.90.50.10">
    <property type="entry name" value="Photosynthetic Reaction Center, subunit H, domain 2"/>
    <property type="match status" value="1"/>
</dbReference>
<gene>
    <name evidence="1" type="ORF">SLUN_02305</name>
</gene>
<dbReference type="GeneID" id="55654108"/>
<name>A0A2R4SWI8_9ACTN</name>
<dbReference type="EMBL" id="CP026304">
    <property type="protein sequence ID" value="AVZ71240.1"/>
    <property type="molecule type" value="Genomic_DNA"/>
</dbReference>
<dbReference type="Proteomes" id="UP000244201">
    <property type="component" value="Chromosome"/>
</dbReference>
<dbReference type="InterPro" id="IPR011033">
    <property type="entry name" value="PRC_barrel-like_sf"/>
</dbReference>
<dbReference type="SUPFAM" id="SSF50346">
    <property type="entry name" value="PRC-barrel domain"/>
    <property type="match status" value="1"/>
</dbReference>
<accession>A0A2R4SWI8</accession>
<dbReference type="OrthoDB" id="510842at2"/>
<dbReference type="GO" id="GO:0019684">
    <property type="term" value="P:photosynthesis, light reaction"/>
    <property type="evidence" value="ECO:0007669"/>
    <property type="project" value="InterPro"/>
</dbReference>
<dbReference type="RefSeq" id="WP_108146932.1">
    <property type="nucleotide sequence ID" value="NZ_CP026304.1"/>
</dbReference>
<proteinExistence type="predicted"/>
<reference evidence="1 2" key="1">
    <citation type="submission" date="2018-01" db="EMBL/GenBank/DDBJ databases">
        <title>Complete genome sequence of Streptomyces lunaelactis MM109T, a Ferroverdin A producer isolated from cave moonmilk deposits.</title>
        <authorList>
            <person name="Naome A."/>
            <person name="Martinet L."/>
            <person name="Maciejewska M."/>
            <person name="Anderssen S."/>
            <person name="Adam D."/>
            <person name="Tenconi E."/>
            <person name="Deflandre B."/>
            <person name="Arguelles-Arias A."/>
            <person name="Calusinska M."/>
            <person name="Copieters W."/>
            <person name="Karim L."/>
            <person name="Hanikenne M."/>
            <person name="Baurain D."/>
            <person name="van Wezel G."/>
            <person name="Smargiasso N."/>
            <person name="de Pauw E."/>
            <person name="Delfosse P."/>
            <person name="Rigali S."/>
        </authorList>
    </citation>
    <scope>NUCLEOTIDE SEQUENCE [LARGE SCALE GENOMIC DNA]</scope>
    <source>
        <strain evidence="1 2">MM109</strain>
    </source>
</reference>
<dbReference type="InterPro" id="IPR014747">
    <property type="entry name" value="Bac_photo_RC_H_C"/>
</dbReference>
<keyword evidence="2" id="KW-1185">Reference proteome</keyword>
<sequence>MSSIWAYAQGSGYTPEQSLVGFAVQAADGAIGQVDRQQDQPGIQHLVVDNGVWLFGRSVLIPAGAVTRIDTGAQTVTVASTWEEIKAAPQFVTDSETTDPTYLAAVGTYFFSLGLTPAS</sequence>
<dbReference type="KEGG" id="slk:SLUN_02305"/>
<dbReference type="GO" id="GO:0030077">
    <property type="term" value="C:plasma membrane light-harvesting complex"/>
    <property type="evidence" value="ECO:0007669"/>
    <property type="project" value="InterPro"/>
</dbReference>
<evidence type="ECO:0000313" key="1">
    <source>
        <dbReference type="EMBL" id="AVZ71240.1"/>
    </source>
</evidence>
<evidence type="ECO:0008006" key="3">
    <source>
        <dbReference type="Google" id="ProtNLM"/>
    </source>
</evidence>
<dbReference type="AlphaFoldDB" id="A0A2R4SWI8"/>
<organism evidence="1 2">
    <name type="scientific">Streptomyces lunaelactis</name>
    <dbReference type="NCBI Taxonomy" id="1535768"/>
    <lineage>
        <taxon>Bacteria</taxon>
        <taxon>Bacillati</taxon>
        <taxon>Actinomycetota</taxon>
        <taxon>Actinomycetes</taxon>
        <taxon>Kitasatosporales</taxon>
        <taxon>Streptomycetaceae</taxon>
        <taxon>Streptomyces</taxon>
    </lineage>
</organism>
<protein>
    <recommendedName>
        <fullName evidence="3">PRC-barrel domain containing protein</fullName>
    </recommendedName>
</protein>
<evidence type="ECO:0000313" key="2">
    <source>
        <dbReference type="Proteomes" id="UP000244201"/>
    </source>
</evidence>